<feature type="compositionally biased region" description="Polar residues" evidence="5">
    <location>
        <begin position="266"/>
        <end position="282"/>
    </location>
</feature>
<evidence type="ECO:0008006" key="9">
    <source>
        <dbReference type="Google" id="ProtNLM"/>
    </source>
</evidence>
<feature type="region of interest" description="Disordered" evidence="5">
    <location>
        <begin position="426"/>
        <end position="445"/>
    </location>
</feature>
<keyword evidence="3 6" id="KW-1133">Transmembrane helix</keyword>
<evidence type="ECO:0000313" key="8">
    <source>
        <dbReference type="Proteomes" id="UP000292082"/>
    </source>
</evidence>
<proteinExistence type="predicted"/>
<name>A0A4Q9Q362_9APHY</name>
<feature type="compositionally biased region" description="Low complexity" evidence="5">
    <location>
        <begin position="170"/>
        <end position="265"/>
    </location>
</feature>
<keyword evidence="4 6" id="KW-0472">Membrane</keyword>
<reference evidence="7 8" key="1">
    <citation type="submission" date="2019-01" db="EMBL/GenBank/DDBJ databases">
        <title>Draft genome sequences of three monokaryotic isolates of the white-rot basidiomycete fungus Dichomitus squalens.</title>
        <authorList>
            <consortium name="DOE Joint Genome Institute"/>
            <person name="Lopez S.C."/>
            <person name="Andreopoulos B."/>
            <person name="Pangilinan J."/>
            <person name="Lipzen A."/>
            <person name="Riley R."/>
            <person name="Ahrendt S."/>
            <person name="Ng V."/>
            <person name="Barry K."/>
            <person name="Daum C."/>
            <person name="Grigoriev I.V."/>
            <person name="Hilden K.S."/>
            <person name="Makela M.R."/>
            <person name="de Vries R.P."/>
        </authorList>
    </citation>
    <scope>NUCLEOTIDE SEQUENCE [LARGE SCALE GENOMIC DNA]</scope>
    <source>
        <strain evidence="7 8">CBS 464.89</strain>
    </source>
</reference>
<gene>
    <name evidence="7" type="ORF">BD310DRAFT_920324</name>
</gene>
<evidence type="ECO:0000256" key="2">
    <source>
        <dbReference type="ARBA" id="ARBA00022692"/>
    </source>
</evidence>
<feature type="region of interest" description="Disordered" evidence="5">
    <location>
        <begin position="131"/>
        <end position="282"/>
    </location>
</feature>
<dbReference type="AlphaFoldDB" id="A0A4Q9Q362"/>
<dbReference type="OMA" id="PDHANIR"/>
<protein>
    <recommendedName>
        <fullName evidence="9">Mid2 domain-containing protein</fullName>
    </recommendedName>
</protein>
<feature type="region of interest" description="Disordered" evidence="5">
    <location>
        <begin position="380"/>
        <end position="405"/>
    </location>
</feature>
<comment type="subcellular location">
    <subcellularLocation>
        <location evidence="1">Membrane</location>
        <topology evidence="1">Single-pass membrane protein</topology>
    </subcellularLocation>
</comment>
<organism evidence="7 8">
    <name type="scientific">Dichomitus squalens</name>
    <dbReference type="NCBI Taxonomy" id="114155"/>
    <lineage>
        <taxon>Eukaryota</taxon>
        <taxon>Fungi</taxon>
        <taxon>Dikarya</taxon>
        <taxon>Basidiomycota</taxon>
        <taxon>Agaricomycotina</taxon>
        <taxon>Agaricomycetes</taxon>
        <taxon>Polyporales</taxon>
        <taxon>Polyporaceae</taxon>
        <taxon>Dichomitus</taxon>
    </lineage>
</organism>
<evidence type="ECO:0000256" key="6">
    <source>
        <dbReference type="SAM" id="Phobius"/>
    </source>
</evidence>
<keyword evidence="8" id="KW-1185">Reference proteome</keyword>
<sequence>MAASNVTIDDSSPLILYDPASAWSHQADSNNAQGFVNGTHSSSDVEGATAKFSFTGTGFWVYGTKKANYGQYLLMLDNDVQLFGNATASPVEFGQVLGGTAGLSDGLHTVVLMAAGGGPVDIDAVIFETTDGKQGDPAGTQTASAPAGSQTAGRISANPHAIGGPNAPVSGQDASQTATASSADPSATGQLSTQPNAQPNAQPNGQQSSAAQTDAQATGQQGTQPTAQPNAQPNANPNANASDSGSSPTSAQPQPSSTTSAPGSSISQAEQANRTPQIAGTSQAHKGLPLGAIIGIAIGAAILLLLVVALVLFLLRRRRRASAARRRMTAGLPSPTLPLQDPEGQTGYFFGGYGNGSTKGSNPMREKYLATKLFPTAGARPISQESFTSGGRTTPYSERNATPQPLEPAVLRDSVHTNGYDVAEAYSQMPPTRPPRPPEMRLSGM</sequence>
<evidence type="ECO:0000313" key="7">
    <source>
        <dbReference type="EMBL" id="TBU61589.1"/>
    </source>
</evidence>
<dbReference type="Gene3D" id="2.60.120.260">
    <property type="entry name" value="Galactose-binding domain-like"/>
    <property type="match status" value="1"/>
</dbReference>
<feature type="transmembrane region" description="Helical" evidence="6">
    <location>
        <begin position="290"/>
        <end position="315"/>
    </location>
</feature>
<dbReference type="InterPro" id="IPR051694">
    <property type="entry name" value="Immunoregulatory_rcpt-like"/>
</dbReference>
<feature type="compositionally biased region" description="Polar residues" evidence="5">
    <location>
        <begin position="139"/>
        <end position="153"/>
    </location>
</feature>
<evidence type="ECO:0000256" key="3">
    <source>
        <dbReference type="ARBA" id="ARBA00022989"/>
    </source>
</evidence>
<evidence type="ECO:0000256" key="4">
    <source>
        <dbReference type="ARBA" id="ARBA00023136"/>
    </source>
</evidence>
<feature type="compositionally biased region" description="Polar residues" evidence="5">
    <location>
        <begin position="383"/>
        <end position="403"/>
    </location>
</feature>
<dbReference type="GO" id="GO:0016020">
    <property type="term" value="C:membrane"/>
    <property type="evidence" value="ECO:0007669"/>
    <property type="project" value="UniProtKB-SubCell"/>
</dbReference>
<dbReference type="Proteomes" id="UP000292082">
    <property type="component" value="Unassembled WGS sequence"/>
</dbReference>
<dbReference type="PANTHER" id="PTHR15549:SF26">
    <property type="entry name" value="AXIAL BUDDING PATTERN PROTEIN 2-RELATED"/>
    <property type="match status" value="1"/>
</dbReference>
<dbReference type="EMBL" id="ML145097">
    <property type="protein sequence ID" value="TBU61589.1"/>
    <property type="molecule type" value="Genomic_DNA"/>
</dbReference>
<dbReference type="GO" id="GO:0071944">
    <property type="term" value="C:cell periphery"/>
    <property type="evidence" value="ECO:0007669"/>
    <property type="project" value="UniProtKB-ARBA"/>
</dbReference>
<accession>A0A4Q9Q362</accession>
<evidence type="ECO:0000256" key="5">
    <source>
        <dbReference type="SAM" id="MobiDB-lite"/>
    </source>
</evidence>
<keyword evidence="2 6" id="KW-0812">Transmembrane</keyword>
<evidence type="ECO:0000256" key="1">
    <source>
        <dbReference type="ARBA" id="ARBA00004167"/>
    </source>
</evidence>
<dbReference type="PANTHER" id="PTHR15549">
    <property type="entry name" value="PAIRED IMMUNOGLOBULIN-LIKE TYPE 2 RECEPTOR"/>
    <property type="match status" value="1"/>
</dbReference>